<dbReference type="GO" id="GO:0042613">
    <property type="term" value="C:MHC class II protein complex"/>
    <property type="evidence" value="ECO:0007669"/>
    <property type="project" value="InterPro"/>
</dbReference>
<feature type="domain" description="Ig-like" evidence="5">
    <location>
        <begin position="121"/>
        <end position="209"/>
    </location>
</feature>
<dbReference type="GO" id="GO:0019882">
    <property type="term" value="P:antigen processing and presentation"/>
    <property type="evidence" value="ECO:0007669"/>
    <property type="project" value="InterPro"/>
</dbReference>
<reference evidence="6" key="2">
    <citation type="submission" date="2025-08" db="UniProtKB">
        <authorList>
            <consortium name="Ensembl"/>
        </authorList>
    </citation>
    <scope>IDENTIFICATION</scope>
</reference>
<dbReference type="OMA" id="CPPIGEL"/>
<dbReference type="AlphaFoldDB" id="A0A3Q1H1L9"/>
<dbReference type="InterPro" id="IPR001003">
    <property type="entry name" value="MHC_II_a_N"/>
</dbReference>
<evidence type="ECO:0000259" key="5">
    <source>
        <dbReference type="PROSITE" id="PS50835"/>
    </source>
</evidence>
<evidence type="ECO:0000256" key="2">
    <source>
        <dbReference type="ARBA" id="ARBA00023180"/>
    </source>
</evidence>
<dbReference type="PANTHER" id="PTHR19944">
    <property type="entry name" value="MHC CLASS II-RELATED"/>
    <property type="match status" value="1"/>
</dbReference>
<comment type="similarity">
    <text evidence="1">Belongs to the MHC class II family.</text>
</comment>
<dbReference type="Pfam" id="PF00993">
    <property type="entry name" value="MHC_II_alpha"/>
    <property type="match status" value="1"/>
</dbReference>
<reference evidence="6" key="3">
    <citation type="submission" date="2025-09" db="UniProtKB">
        <authorList>
            <consortium name="Ensembl"/>
        </authorList>
    </citation>
    <scope>IDENTIFICATION</scope>
</reference>
<sequence length="252" mass="28527">MLHDSTTFGSSDMKRCTIIILMFNTFCAYSQIPHELVYFVGCFVNGTTQVHFEFDTEEIYFVDFQKEELIYTVPVFIDPDPNQIWPSLKLEDDFDNKDYCLILTTLESAEEKNPPEKRDSPDTILFPSEEVQLGVKNKLICFVNYFYPPSIKVSWTKNGGPVSEGVSLSRYFPNNDGTFHQFSTLTFTPSEGDVYSCTVEHSALEMPTTSIWEPDVSDHSLGPDIFCGVGLTLGLLMFTAGVFLIVKGQNEH</sequence>
<dbReference type="Pfam" id="PF07654">
    <property type="entry name" value="C1-set"/>
    <property type="match status" value="1"/>
</dbReference>
<proteinExistence type="inferred from homology"/>
<dbReference type="GeneTree" id="ENSGT00940000161847"/>
<organism evidence="6 7">
    <name type="scientific">Anabas testudineus</name>
    <name type="common">Climbing perch</name>
    <name type="synonym">Anthias testudineus</name>
    <dbReference type="NCBI Taxonomy" id="64144"/>
    <lineage>
        <taxon>Eukaryota</taxon>
        <taxon>Metazoa</taxon>
        <taxon>Chordata</taxon>
        <taxon>Craniata</taxon>
        <taxon>Vertebrata</taxon>
        <taxon>Euteleostomi</taxon>
        <taxon>Actinopterygii</taxon>
        <taxon>Neopterygii</taxon>
        <taxon>Teleostei</taxon>
        <taxon>Neoteleostei</taxon>
        <taxon>Acanthomorphata</taxon>
        <taxon>Anabantaria</taxon>
        <taxon>Anabantiformes</taxon>
        <taxon>Anabantoidei</taxon>
        <taxon>Anabantidae</taxon>
        <taxon>Anabas</taxon>
    </lineage>
</organism>
<evidence type="ECO:0000313" key="6">
    <source>
        <dbReference type="Ensembl" id="ENSATEP00000001105.1"/>
    </source>
</evidence>
<dbReference type="InterPro" id="IPR013783">
    <property type="entry name" value="Ig-like_fold"/>
</dbReference>
<dbReference type="CDD" id="cd05767">
    <property type="entry name" value="IgC1_MHC_II_alpha"/>
    <property type="match status" value="1"/>
</dbReference>
<keyword evidence="3" id="KW-0393">Immunoglobulin domain</keyword>
<reference evidence="6" key="1">
    <citation type="submission" date="2021-04" db="EMBL/GenBank/DDBJ databases">
        <authorList>
            <consortium name="Wellcome Sanger Institute Data Sharing"/>
        </authorList>
    </citation>
    <scope>NUCLEOTIDE SEQUENCE [LARGE SCALE GENOMIC DNA]</scope>
</reference>
<dbReference type="InterPro" id="IPR007110">
    <property type="entry name" value="Ig-like_dom"/>
</dbReference>
<dbReference type="InterPro" id="IPR036179">
    <property type="entry name" value="Ig-like_dom_sf"/>
</dbReference>
<dbReference type="GeneID" id="113170635"/>
<keyword evidence="7" id="KW-1185">Reference proteome</keyword>
<dbReference type="STRING" id="64144.ENSATEP00000001105"/>
<dbReference type="PROSITE" id="PS00290">
    <property type="entry name" value="IG_MHC"/>
    <property type="match status" value="1"/>
</dbReference>
<dbReference type="SMART" id="SM00407">
    <property type="entry name" value="IGc1"/>
    <property type="match status" value="1"/>
</dbReference>
<evidence type="ECO:0000313" key="7">
    <source>
        <dbReference type="Proteomes" id="UP000265040"/>
    </source>
</evidence>
<dbReference type="PROSITE" id="PS50835">
    <property type="entry name" value="IG_LIKE"/>
    <property type="match status" value="1"/>
</dbReference>
<dbReference type="RefSeq" id="XP_026228591.1">
    <property type="nucleotide sequence ID" value="XM_026372806.1"/>
</dbReference>
<dbReference type="Ensembl" id="ENSATET00000001126.3">
    <property type="protein sequence ID" value="ENSATEP00000001105.1"/>
    <property type="gene ID" value="ENSATEG00000033387.1"/>
</dbReference>
<evidence type="ECO:0000256" key="3">
    <source>
        <dbReference type="ARBA" id="ARBA00023319"/>
    </source>
</evidence>
<dbReference type="InterPro" id="IPR011162">
    <property type="entry name" value="MHC_I/II-like_Ag-recog"/>
</dbReference>
<protein>
    <recommendedName>
        <fullName evidence="5">Ig-like domain-containing protein</fullName>
    </recommendedName>
</protein>
<dbReference type="Proteomes" id="UP000265040">
    <property type="component" value="Chromosome 16"/>
</dbReference>
<dbReference type="PANTHER" id="PTHR19944:SF105">
    <property type="entry name" value="RLA CLASS II HISTOCOMPATIBILITY ANTIGEN, DP ALPHA-1 CHAIN"/>
    <property type="match status" value="1"/>
</dbReference>
<dbReference type="InterPro" id="IPR003006">
    <property type="entry name" value="Ig/MHC_CS"/>
</dbReference>
<accession>A0A3Q1H1L9</accession>
<evidence type="ECO:0000256" key="1">
    <source>
        <dbReference type="ARBA" id="ARBA00007394"/>
    </source>
</evidence>
<dbReference type="SUPFAM" id="SSF48726">
    <property type="entry name" value="Immunoglobulin"/>
    <property type="match status" value="1"/>
</dbReference>
<dbReference type="InterPro" id="IPR050160">
    <property type="entry name" value="MHC/Immunoglobulin"/>
</dbReference>
<evidence type="ECO:0000256" key="4">
    <source>
        <dbReference type="SAM" id="Phobius"/>
    </source>
</evidence>
<dbReference type="InParanoid" id="A0A3Q1H1L9"/>
<keyword evidence="2" id="KW-0325">Glycoprotein</keyword>
<feature type="transmembrane region" description="Helical" evidence="4">
    <location>
        <begin position="228"/>
        <end position="246"/>
    </location>
</feature>
<name>A0A3Q1H1L9_ANATE</name>
<keyword evidence="4" id="KW-1133">Transmembrane helix</keyword>
<dbReference type="GO" id="GO:0006955">
    <property type="term" value="P:immune response"/>
    <property type="evidence" value="ECO:0007669"/>
    <property type="project" value="InterPro"/>
</dbReference>
<dbReference type="Gene3D" id="2.60.40.10">
    <property type="entry name" value="Immunoglobulins"/>
    <property type="match status" value="1"/>
</dbReference>
<dbReference type="InterPro" id="IPR003597">
    <property type="entry name" value="Ig_C1-set"/>
</dbReference>
<dbReference type="SUPFAM" id="SSF54452">
    <property type="entry name" value="MHC antigen-recognition domain"/>
    <property type="match status" value="1"/>
</dbReference>
<keyword evidence="4" id="KW-0812">Transmembrane</keyword>
<dbReference type="OrthoDB" id="8935021at2759"/>
<keyword evidence="4" id="KW-0472">Membrane</keyword>